<dbReference type="Pfam" id="PF09366">
    <property type="entry name" value="DUF1997"/>
    <property type="match status" value="1"/>
</dbReference>
<dbReference type="PANTHER" id="PTHR34131">
    <property type="entry name" value="(RAP ANNOTATION RELEASE2) GALACTOSE-BINDING LIKE DOMAIN CONTAINING PROTEIN"/>
    <property type="match status" value="1"/>
</dbReference>
<keyword evidence="3" id="KW-1185">Reference proteome</keyword>
<reference evidence="2" key="1">
    <citation type="submission" date="2020-06" db="EMBL/GenBank/DDBJ databases">
        <title>WGS assembly of Ceratodon purpureus strain R40.</title>
        <authorList>
            <person name="Carey S.B."/>
            <person name="Jenkins J."/>
            <person name="Shu S."/>
            <person name="Lovell J.T."/>
            <person name="Sreedasyam A."/>
            <person name="Maumus F."/>
            <person name="Tiley G.P."/>
            <person name="Fernandez-Pozo N."/>
            <person name="Barry K."/>
            <person name="Chen C."/>
            <person name="Wang M."/>
            <person name="Lipzen A."/>
            <person name="Daum C."/>
            <person name="Saski C.A."/>
            <person name="Payton A.C."/>
            <person name="Mcbreen J.C."/>
            <person name="Conrad R.E."/>
            <person name="Kollar L.M."/>
            <person name="Olsson S."/>
            <person name="Huttunen S."/>
            <person name="Landis J.B."/>
            <person name="Wickett N.J."/>
            <person name="Johnson M.G."/>
            <person name="Rensing S.A."/>
            <person name="Grimwood J."/>
            <person name="Schmutz J."/>
            <person name="Mcdaniel S.F."/>
        </authorList>
    </citation>
    <scope>NUCLEOTIDE SEQUENCE</scope>
    <source>
        <strain evidence="2">R40</strain>
    </source>
</reference>
<gene>
    <name evidence="2" type="ORF">KC19_8G148800</name>
</gene>
<proteinExistence type="predicted"/>
<sequence length="323" mass="35330">MAMATVCVPGVSECVGGGGGASLASTSAATVLPCRTQASLGRMTDRACRDWSALAALSPGLNPARQSRRSHSTNQKCWQHQTPVVAAHRKANLRVKKQESVPLVTLTDPSGMPQHLSTFLQQPAGTQSMLNTKALQRYEYVGDDVYRCYLPKVTLLNFEVAPIVDLFVAASDVDCRVEMRQCMFQGSQAVEDQNERFSASLKNHLTWHDTPEGGQVLNLETELSVFLEVYTVPFTMLPLSAVEVPGNAIMQAMLDRLIPLFLDYLFQDYKRWVDEDALTLGANTIPLSQALQASSPDSTQSTNLHEDSAKSASQHPIEVASNF</sequence>
<dbReference type="EMBL" id="CM026429">
    <property type="protein sequence ID" value="KAG0564897.1"/>
    <property type="molecule type" value="Genomic_DNA"/>
</dbReference>
<dbReference type="PANTHER" id="PTHR34131:SF2">
    <property type="entry name" value="FAMILY PROTEIN, PUTATIVE (DUF1997)-RELATED"/>
    <property type="match status" value="1"/>
</dbReference>
<dbReference type="InterPro" id="IPR018971">
    <property type="entry name" value="DUF1997"/>
</dbReference>
<feature type="compositionally biased region" description="Polar residues" evidence="1">
    <location>
        <begin position="291"/>
        <end position="303"/>
    </location>
</feature>
<evidence type="ECO:0000313" key="3">
    <source>
        <dbReference type="Proteomes" id="UP000822688"/>
    </source>
</evidence>
<evidence type="ECO:0000256" key="1">
    <source>
        <dbReference type="SAM" id="MobiDB-lite"/>
    </source>
</evidence>
<dbReference type="Proteomes" id="UP000822688">
    <property type="component" value="Chromosome 8"/>
</dbReference>
<dbReference type="AlphaFoldDB" id="A0A8T0H299"/>
<comment type="caution">
    <text evidence="2">The sequence shown here is derived from an EMBL/GenBank/DDBJ whole genome shotgun (WGS) entry which is preliminary data.</text>
</comment>
<protein>
    <submittedName>
        <fullName evidence="2">Uncharacterized protein</fullName>
    </submittedName>
</protein>
<organism evidence="2 3">
    <name type="scientific">Ceratodon purpureus</name>
    <name type="common">Fire moss</name>
    <name type="synonym">Dicranum purpureum</name>
    <dbReference type="NCBI Taxonomy" id="3225"/>
    <lineage>
        <taxon>Eukaryota</taxon>
        <taxon>Viridiplantae</taxon>
        <taxon>Streptophyta</taxon>
        <taxon>Embryophyta</taxon>
        <taxon>Bryophyta</taxon>
        <taxon>Bryophytina</taxon>
        <taxon>Bryopsida</taxon>
        <taxon>Dicranidae</taxon>
        <taxon>Pseudoditrichales</taxon>
        <taxon>Ditrichaceae</taxon>
        <taxon>Ceratodon</taxon>
    </lineage>
</organism>
<evidence type="ECO:0000313" key="2">
    <source>
        <dbReference type="EMBL" id="KAG0564897.1"/>
    </source>
</evidence>
<accession>A0A8T0H299</accession>
<feature type="region of interest" description="Disordered" evidence="1">
    <location>
        <begin position="291"/>
        <end position="323"/>
    </location>
</feature>
<name>A0A8T0H299_CERPU</name>